<keyword evidence="1" id="KW-0812">Transmembrane</keyword>
<feature type="transmembrane region" description="Helical" evidence="1">
    <location>
        <begin position="55"/>
        <end position="75"/>
    </location>
</feature>
<feature type="transmembrane region" description="Helical" evidence="1">
    <location>
        <begin position="87"/>
        <end position="114"/>
    </location>
</feature>
<organism evidence="2 3">
    <name type="scientific">Microlunatus spumicola</name>
    <dbReference type="NCBI Taxonomy" id="81499"/>
    <lineage>
        <taxon>Bacteria</taxon>
        <taxon>Bacillati</taxon>
        <taxon>Actinomycetota</taxon>
        <taxon>Actinomycetes</taxon>
        <taxon>Propionibacteriales</taxon>
        <taxon>Propionibacteriaceae</taxon>
        <taxon>Microlunatus</taxon>
    </lineage>
</organism>
<keyword evidence="1" id="KW-1133">Transmembrane helix</keyword>
<reference evidence="3" key="1">
    <citation type="journal article" date="2019" name="Int. J. Syst. Evol. Microbiol.">
        <title>The Global Catalogue of Microorganisms (GCM) 10K type strain sequencing project: providing services to taxonomists for standard genome sequencing and annotation.</title>
        <authorList>
            <consortium name="The Broad Institute Genomics Platform"/>
            <consortium name="The Broad Institute Genome Sequencing Center for Infectious Disease"/>
            <person name="Wu L."/>
            <person name="Ma J."/>
        </authorList>
    </citation>
    <scope>NUCLEOTIDE SEQUENCE [LARGE SCALE GENOMIC DNA]</scope>
    <source>
        <strain evidence="3">JCM 16540</strain>
    </source>
</reference>
<comment type="caution">
    <text evidence="2">The sequence shown here is derived from an EMBL/GenBank/DDBJ whole genome shotgun (WGS) entry which is preliminary data.</text>
</comment>
<name>A0ABP6XMP5_9ACTN</name>
<sequence>MTTPAAASAPPPVLPWTLTPRNPMRVVLLSALLFEFLLFGLSIPVMILVSDASPAPAALLGSGAAILALVAAGLLRKPVGYPVGWVAQVAGILLGFLTPAMFVVGAMFAALWVVSFVLGKRLDGRAAPTAA</sequence>
<dbReference type="Proteomes" id="UP001500767">
    <property type="component" value="Unassembled WGS sequence"/>
</dbReference>
<proteinExistence type="predicted"/>
<dbReference type="EMBL" id="BAAAYR010000004">
    <property type="protein sequence ID" value="GAA3569564.1"/>
    <property type="molecule type" value="Genomic_DNA"/>
</dbReference>
<gene>
    <name evidence="2" type="ORF">GCM10022197_27350</name>
</gene>
<evidence type="ECO:0000256" key="1">
    <source>
        <dbReference type="SAM" id="Phobius"/>
    </source>
</evidence>
<keyword evidence="3" id="KW-1185">Reference proteome</keyword>
<dbReference type="RefSeq" id="WP_344742449.1">
    <property type="nucleotide sequence ID" value="NZ_BAAAYR010000004.1"/>
</dbReference>
<evidence type="ECO:0008006" key="4">
    <source>
        <dbReference type="Google" id="ProtNLM"/>
    </source>
</evidence>
<evidence type="ECO:0000313" key="2">
    <source>
        <dbReference type="EMBL" id="GAA3569564.1"/>
    </source>
</evidence>
<feature type="transmembrane region" description="Helical" evidence="1">
    <location>
        <begin position="26"/>
        <end position="49"/>
    </location>
</feature>
<dbReference type="InterPro" id="IPR025327">
    <property type="entry name" value="DUF4233"/>
</dbReference>
<dbReference type="Pfam" id="PF14017">
    <property type="entry name" value="DUF4233"/>
    <property type="match status" value="1"/>
</dbReference>
<accession>A0ABP6XMP5</accession>
<keyword evidence="1" id="KW-0472">Membrane</keyword>
<protein>
    <recommendedName>
        <fullName evidence="4">DUF4233 domain-containing protein</fullName>
    </recommendedName>
</protein>
<evidence type="ECO:0000313" key="3">
    <source>
        <dbReference type="Proteomes" id="UP001500767"/>
    </source>
</evidence>